<dbReference type="Proteomes" id="UP000033651">
    <property type="component" value="Unassembled WGS sequence"/>
</dbReference>
<reference evidence="1 2" key="1">
    <citation type="submission" date="2015-03" db="EMBL/GenBank/DDBJ databases">
        <title>Draft genome sequence of Luteibacter yeojuensis strain SU11.</title>
        <authorList>
            <person name="Sulaiman J."/>
            <person name="Priya K."/>
            <person name="Chan K.-G."/>
        </authorList>
    </citation>
    <scope>NUCLEOTIDE SEQUENCE [LARGE SCALE GENOMIC DNA]</scope>
    <source>
        <strain evidence="1 2">SU11</strain>
    </source>
</reference>
<evidence type="ECO:0000313" key="2">
    <source>
        <dbReference type="Proteomes" id="UP000033651"/>
    </source>
</evidence>
<protein>
    <submittedName>
        <fullName evidence="1">Uncharacterized protein</fullName>
    </submittedName>
</protein>
<accession>A0A0F3KYS6</accession>
<dbReference type="PATRIC" id="fig|345309.4.peg.448"/>
<keyword evidence="2" id="KW-1185">Reference proteome</keyword>
<organism evidence="1 2">
    <name type="scientific">Luteibacter yeojuensis</name>
    <dbReference type="NCBI Taxonomy" id="345309"/>
    <lineage>
        <taxon>Bacteria</taxon>
        <taxon>Pseudomonadati</taxon>
        <taxon>Pseudomonadota</taxon>
        <taxon>Gammaproteobacteria</taxon>
        <taxon>Lysobacterales</taxon>
        <taxon>Rhodanobacteraceae</taxon>
        <taxon>Luteibacter</taxon>
    </lineage>
</organism>
<name>A0A0F3KYS6_9GAMM</name>
<dbReference type="OrthoDB" id="5518837at2"/>
<comment type="caution">
    <text evidence="1">The sequence shown here is derived from an EMBL/GenBank/DDBJ whole genome shotgun (WGS) entry which is preliminary data.</text>
</comment>
<dbReference type="AlphaFoldDB" id="A0A0F3KYS6"/>
<proteinExistence type="predicted"/>
<evidence type="ECO:0000313" key="1">
    <source>
        <dbReference type="EMBL" id="KJV36087.1"/>
    </source>
</evidence>
<sequence>MFELTDTRFVKRIVVGSSNPNQMAAEAQIEEARALLNRCLNDSPRGHLLATEKSFTILQVGEHQVVLQWICYHVAFTRKPAWVTE</sequence>
<dbReference type="EMBL" id="JZRB01000013">
    <property type="protein sequence ID" value="KJV36087.1"/>
    <property type="molecule type" value="Genomic_DNA"/>
</dbReference>
<dbReference type="RefSeq" id="WP_045828714.1">
    <property type="nucleotide sequence ID" value="NZ_JZRB01000013.1"/>
</dbReference>
<gene>
    <name evidence="1" type="ORF">VI08_06300</name>
</gene>